<dbReference type="EMBL" id="DVNC01000015">
    <property type="protein sequence ID" value="HIU52772.1"/>
    <property type="molecule type" value="Genomic_DNA"/>
</dbReference>
<reference evidence="7" key="1">
    <citation type="submission" date="2020-10" db="EMBL/GenBank/DDBJ databases">
        <authorList>
            <person name="Gilroy R."/>
        </authorList>
    </citation>
    <scope>NUCLEOTIDE SEQUENCE</scope>
    <source>
        <strain evidence="7">ChiW3-316</strain>
    </source>
</reference>
<evidence type="ECO:0000256" key="4">
    <source>
        <dbReference type="ARBA" id="ARBA00023136"/>
    </source>
</evidence>
<evidence type="ECO:0000259" key="6">
    <source>
        <dbReference type="Pfam" id="PF05154"/>
    </source>
</evidence>
<evidence type="ECO:0000313" key="8">
    <source>
        <dbReference type="Proteomes" id="UP000824107"/>
    </source>
</evidence>
<keyword evidence="3 5" id="KW-1133">Transmembrane helix</keyword>
<keyword evidence="2 5" id="KW-0812">Transmembrane</keyword>
<proteinExistence type="predicted"/>
<dbReference type="InterPro" id="IPR007829">
    <property type="entry name" value="TM2"/>
</dbReference>
<sequence length="171" mass="19157">MDDIDNLEKLAKLRDRNILNEEEYVSLKQAIISRHVDYKGGAKSGVAYVVLGWLLGLFGVHNYYAGYTRKATIQLLITLFSGFLCFIPLVFVQVWAIAEICLINKDAADVPFREDVSLVKILRIAAVAFYIVLYFLSFLGMYGNPEPQPSNPPAAFTQLPPQGRPAFMLVP</sequence>
<comment type="caution">
    <text evidence="7">The sequence shown here is derived from an EMBL/GenBank/DDBJ whole genome shotgun (WGS) entry which is preliminary data.</text>
</comment>
<feature type="transmembrane region" description="Helical" evidence="5">
    <location>
        <begin position="76"/>
        <end position="98"/>
    </location>
</feature>
<organism evidence="7 8">
    <name type="scientific">Candidatus Scatocola faecipullorum</name>
    <dbReference type="NCBI Taxonomy" id="2840917"/>
    <lineage>
        <taxon>Bacteria</taxon>
        <taxon>Pseudomonadati</taxon>
        <taxon>Pseudomonadota</taxon>
        <taxon>Alphaproteobacteria</taxon>
        <taxon>Rhodospirillales</taxon>
        <taxon>Rhodospirillaceae</taxon>
        <taxon>Rhodospirillaceae incertae sedis</taxon>
        <taxon>Candidatus Scatocola</taxon>
    </lineage>
</organism>
<evidence type="ECO:0000256" key="1">
    <source>
        <dbReference type="ARBA" id="ARBA00004141"/>
    </source>
</evidence>
<dbReference type="Proteomes" id="UP000824107">
    <property type="component" value="Unassembled WGS sequence"/>
</dbReference>
<evidence type="ECO:0000256" key="5">
    <source>
        <dbReference type="SAM" id="Phobius"/>
    </source>
</evidence>
<reference evidence="7" key="2">
    <citation type="journal article" date="2021" name="PeerJ">
        <title>Extensive microbial diversity within the chicken gut microbiome revealed by metagenomics and culture.</title>
        <authorList>
            <person name="Gilroy R."/>
            <person name="Ravi A."/>
            <person name="Getino M."/>
            <person name="Pursley I."/>
            <person name="Horton D.L."/>
            <person name="Alikhan N.F."/>
            <person name="Baker D."/>
            <person name="Gharbi K."/>
            <person name="Hall N."/>
            <person name="Watson M."/>
            <person name="Adriaenssens E.M."/>
            <person name="Foster-Nyarko E."/>
            <person name="Jarju S."/>
            <person name="Secka A."/>
            <person name="Antonio M."/>
            <person name="Oren A."/>
            <person name="Chaudhuri R.R."/>
            <person name="La Ragione R."/>
            <person name="Hildebrand F."/>
            <person name="Pallen M.J."/>
        </authorList>
    </citation>
    <scope>NUCLEOTIDE SEQUENCE</scope>
    <source>
        <strain evidence="7">ChiW3-316</strain>
    </source>
</reference>
<feature type="domain" description="TM2" evidence="6">
    <location>
        <begin position="43"/>
        <end position="89"/>
    </location>
</feature>
<evidence type="ECO:0000313" key="7">
    <source>
        <dbReference type="EMBL" id="HIU52772.1"/>
    </source>
</evidence>
<feature type="transmembrane region" description="Helical" evidence="5">
    <location>
        <begin position="118"/>
        <end position="142"/>
    </location>
</feature>
<dbReference type="GO" id="GO:0016020">
    <property type="term" value="C:membrane"/>
    <property type="evidence" value="ECO:0007669"/>
    <property type="project" value="UniProtKB-SubCell"/>
</dbReference>
<dbReference type="Pfam" id="PF05154">
    <property type="entry name" value="TM2"/>
    <property type="match status" value="1"/>
</dbReference>
<comment type="subcellular location">
    <subcellularLocation>
        <location evidence="1">Membrane</location>
        <topology evidence="1">Multi-pass membrane protein</topology>
    </subcellularLocation>
</comment>
<name>A0A9D1M398_9PROT</name>
<feature type="transmembrane region" description="Helical" evidence="5">
    <location>
        <begin position="45"/>
        <end position="64"/>
    </location>
</feature>
<keyword evidence="4 5" id="KW-0472">Membrane</keyword>
<accession>A0A9D1M398</accession>
<evidence type="ECO:0000256" key="2">
    <source>
        <dbReference type="ARBA" id="ARBA00022692"/>
    </source>
</evidence>
<protein>
    <submittedName>
        <fullName evidence="7">NINE protein</fullName>
    </submittedName>
</protein>
<gene>
    <name evidence="7" type="ORF">IAD20_01675</name>
</gene>
<evidence type="ECO:0000256" key="3">
    <source>
        <dbReference type="ARBA" id="ARBA00022989"/>
    </source>
</evidence>
<dbReference type="AlphaFoldDB" id="A0A9D1M398"/>